<dbReference type="EMBL" id="LLXJ01004975">
    <property type="protein sequence ID" value="PKB95243.1"/>
    <property type="molecule type" value="Genomic_DNA"/>
</dbReference>
<evidence type="ECO:0000313" key="2">
    <source>
        <dbReference type="Proteomes" id="UP000232722"/>
    </source>
</evidence>
<organism evidence="1 2">
    <name type="scientific">Rhizophagus irregularis</name>
    <dbReference type="NCBI Taxonomy" id="588596"/>
    <lineage>
        <taxon>Eukaryota</taxon>
        <taxon>Fungi</taxon>
        <taxon>Fungi incertae sedis</taxon>
        <taxon>Mucoromycota</taxon>
        <taxon>Glomeromycotina</taxon>
        <taxon>Glomeromycetes</taxon>
        <taxon>Glomerales</taxon>
        <taxon>Glomeraceae</taxon>
        <taxon>Rhizophagus</taxon>
    </lineage>
</organism>
<accession>A0A2I1EBR6</accession>
<dbReference type="Proteomes" id="UP000232722">
    <property type="component" value="Unassembled WGS sequence"/>
</dbReference>
<reference evidence="1 2" key="1">
    <citation type="submission" date="2016-04" db="EMBL/GenBank/DDBJ databases">
        <title>Genome analyses suggest a sexual origin of heterokaryosis in a supposedly ancient asexual fungus.</title>
        <authorList>
            <person name="Ropars J."/>
            <person name="Sedzielewska K."/>
            <person name="Noel J."/>
            <person name="Charron P."/>
            <person name="Farinelli L."/>
            <person name="Marton T."/>
            <person name="Kruger M."/>
            <person name="Pelin A."/>
            <person name="Brachmann A."/>
            <person name="Corradi N."/>
        </authorList>
    </citation>
    <scope>NUCLEOTIDE SEQUENCE [LARGE SCALE GENOMIC DNA]</scope>
    <source>
        <strain evidence="1 2">A5</strain>
    </source>
</reference>
<protein>
    <submittedName>
        <fullName evidence="1">Uncharacterized protein</fullName>
    </submittedName>
</protein>
<reference evidence="1 2" key="2">
    <citation type="submission" date="2017-09" db="EMBL/GenBank/DDBJ databases">
        <title>Extensive intraspecific genome diversity in a model arbuscular mycorrhizal fungus.</title>
        <authorList>
            <person name="Chen E.C."/>
            <person name="Morin E."/>
            <person name="Beaudet D."/>
            <person name="Noel J."/>
            <person name="Ndikumana S."/>
            <person name="Charron P."/>
            <person name="St-Onge C."/>
            <person name="Giorgi J."/>
            <person name="Grigoriev I.V."/>
            <person name="Roux C."/>
            <person name="Martin F.M."/>
            <person name="Corradi N."/>
        </authorList>
    </citation>
    <scope>NUCLEOTIDE SEQUENCE [LARGE SCALE GENOMIC DNA]</scope>
    <source>
        <strain evidence="1 2">A5</strain>
    </source>
</reference>
<evidence type="ECO:0000313" key="1">
    <source>
        <dbReference type="EMBL" id="PKB95243.1"/>
    </source>
</evidence>
<sequence>MSGILPIPGCFTITRMCFLGGFDDKKQERRTLENTYIGKVPKIFFIMIVALSIGFYY</sequence>
<gene>
    <name evidence="1" type="ORF">RhiirA5_368056</name>
</gene>
<comment type="caution">
    <text evidence="1">The sequence shown here is derived from an EMBL/GenBank/DDBJ whole genome shotgun (WGS) entry which is preliminary data.</text>
</comment>
<dbReference type="AlphaFoldDB" id="A0A2I1EBR6"/>
<proteinExistence type="predicted"/>
<name>A0A2I1EBR6_9GLOM</name>
<feature type="non-terminal residue" evidence="1">
    <location>
        <position position="57"/>
    </location>
</feature>